<keyword evidence="2" id="KW-0694">RNA-binding</keyword>
<dbReference type="GO" id="GO:0051607">
    <property type="term" value="P:defense response to virus"/>
    <property type="evidence" value="ECO:0007669"/>
    <property type="project" value="UniProtKB-UniRule"/>
</dbReference>
<dbReference type="KEGG" id="avn:Avin_31620"/>
<dbReference type="AlphaFoldDB" id="C1DNX2"/>
<dbReference type="EC" id="3.1.-.-" evidence="2"/>
<evidence type="ECO:0000256" key="2">
    <source>
        <dbReference type="PIRNR" id="PIRNR029950"/>
    </source>
</evidence>
<dbReference type="InterPro" id="IPR013422">
    <property type="entry name" value="CRISPR-assoc_prot_Cas5_N"/>
</dbReference>
<dbReference type="PIRSF" id="PIRSF029950">
    <property type="entry name" value="Cas_CT1134"/>
    <property type="match status" value="1"/>
</dbReference>
<keyword evidence="2" id="KW-0378">Hydrolase</keyword>
<dbReference type="eggNOG" id="ENOG502Z82V">
    <property type="taxonomic scope" value="Bacteria"/>
</dbReference>
<dbReference type="CDD" id="cd09752">
    <property type="entry name" value="Cas5_I-C"/>
    <property type="match status" value="1"/>
</dbReference>
<proteinExistence type="inferred from homology"/>
<dbReference type="Pfam" id="PF09704">
    <property type="entry name" value="Cas_Cas5d"/>
    <property type="match status" value="1"/>
</dbReference>
<dbReference type="NCBIfam" id="TIGR01876">
    <property type="entry name" value="cas_Cas5d"/>
    <property type="match status" value="1"/>
</dbReference>
<gene>
    <name evidence="3" type="primary">cas5d</name>
    <name evidence="3" type="ordered locus">Avin_31620</name>
</gene>
<dbReference type="GO" id="GO:0003723">
    <property type="term" value="F:RNA binding"/>
    <property type="evidence" value="ECO:0007669"/>
    <property type="project" value="UniProtKB-UniRule"/>
</dbReference>
<dbReference type="STRING" id="322710.Avin_31620"/>
<dbReference type="NCBIfam" id="TIGR02593">
    <property type="entry name" value="CRISPR_cas5"/>
    <property type="match status" value="1"/>
</dbReference>
<dbReference type="InterPro" id="IPR010155">
    <property type="entry name" value="CRISPR-assoc_prot_Cas5d"/>
</dbReference>
<dbReference type="GO" id="GO:0043571">
    <property type="term" value="P:maintenance of CRISPR repeat elements"/>
    <property type="evidence" value="ECO:0007669"/>
    <property type="project" value="UniProtKB-UniRule"/>
</dbReference>
<protein>
    <recommendedName>
        <fullName evidence="2">pre-crRNA processing endonuclease</fullName>
        <ecNumber evidence="2">3.1.-.-</ecNumber>
    </recommendedName>
</protein>
<dbReference type="InterPro" id="IPR021124">
    <property type="entry name" value="CRISPR-assoc_prot_Cas5"/>
</dbReference>
<dbReference type="Gene3D" id="3.30.70.2660">
    <property type="match status" value="1"/>
</dbReference>
<evidence type="ECO:0000256" key="1">
    <source>
        <dbReference type="ARBA" id="ARBA00023118"/>
    </source>
</evidence>
<evidence type="ECO:0000313" key="3">
    <source>
        <dbReference type="EMBL" id="ACO79325.1"/>
    </source>
</evidence>
<evidence type="ECO:0000313" key="4">
    <source>
        <dbReference type="Proteomes" id="UP000002424"/>
    </source>
</evidence>
<accession>C1DNX2</accession>
<organism evidence="3 4">
    <name type="scientific">Azotobacter vinelandii (strain DJ / ATCC BAA-1303)</name>
    <dbReference type="NCBI Taxonomy" id="322710"/>
    <lineage>
        <taxon>Bacteria</taxon>
        <taxon>Pseudomonadati</taxon>
        <taxon>Pseudomonadota</taxon>
        <taxon>Gammaproteobacteria</taxon>
        <taxon>Pseudomonadales</taxon>
        <taxon>Pseudomonadaceae</taxon>
        <taxon>Azotobacter</taxon>
    </lineage>
</organism>
<keyword evidence="4" id="KW-1185">Reference proteome</keyword>
<dbReference type="Proteomes" id="UP000002424">
    <property type="component" value="Chromosome"/>
</dbReference>
<comment type="function">
    <text evidence="2">CRISPR (clustered regularly interspaced short palindromic repeat) is an adaptive immune system that provides protection against mobile genetic elements (viruses, transposable elements and conjugative plasmids). CRISPR clusters contain spacers, sequences complementary to antecedent mobile elements, and target invading nucleic acids. CRISPR clusters are transcribed and processed into CRISPR RNA (crRNA).</text>
</comment>
<dbReference type="GO" id="GO:0004519">
    <property type="term" value="F:endonuclease activity"/>
    <property type="evidence" value="ECO:0007669"/>
    <property type="project" value="UniProtKB-UniRule"/>
</dbReference>
<dbReference type="EnsemblBacteria" id="ACO79325">
    <property type="protein sequence ID" value="ACO79325"/>
    <property type="gene ID" value="Avin_31620"/>
</dbReference>
<sequence length="224" mass="25165">MAYGIRLLVWGERACFTRPEMKVERVSYDVITPSAARGILEAIHWKPAICWVVDRIHVLKPIRFESIRRNEVGGKLSAASVGKAMKAGRTDGLIALADEDRQQRAATVLRDVSYVIEAHFELTARADASDSEGKHLDIFNRRARKGQYFHAPCLGVREFPASFELIEPDDVLPAVPADLRGERELGWMLHDIDFANDMTPHFFRAVMRDGVIEVPALRSEGVKA</sequence>
<dbReference type="GO" id="GO:0016787">
    <property type="term" value="F:hydrolase activity"/>
    <property type="evidence" value="ECO:0007669"/>
    <property type="project" value="UniProtKB-KW"/>
</dbReference>
<dbReference type="HOGENOM" id="CLU_086014_0_0_6"/>
<dbReference type="EMBL" id="CP001157">
    <property type="protein sequence ID" value="ACO79325.1"/>
    <property type="molecule type" value="Genomic_DNA"/>
</dbReference>
<keyword evidence="2" id="KW-0255">Endonuclease</keyword>
<name>C1DNX2_AZOVD</name>
<reference evidence="3 4" key="1">
    <citation type="journal article" date="2009" name="J. Bacteriol.">
        <title>Genome sequence of Azotobacter vinelandii, an obligate aerobe specialized to support diverse anaerobic metabolic processes.</title>
        <authorList>
            <person name="Setubal J.C."/>
            <person name="dos Santos P."/>
            <person name="Goldman B.S."/>
            <person name="Ertesvag H."/>
            <person name="Espin G."/>
            <person name="Rubio L.M."/>
            <person name="Valla S."/>
            <person name="Almeida N.F."/>
            <person name="Balasubramanian D."/>
            <person name="Cromes L."/>
            <person name="Curatti L."/>
            <person name="Du Z."/>
            <person name="Godsy E."/>
            <person name="Goodner B."/>
            <person name="Hellner-Burris K."/>
            <person name="Hernandez J.A."/>
            <person name="Houmiel K."/>
            <person name="Imperial J."/>
            <person name="Kennedy C."/>
            <person name="Larson T.J."/>
            <person name="Latreille P."/>
            <person name="Ligon L.S."/>
            <person name="Lu J."/>
            <person name="Maerk M."/>
            <person name="Miller N.M."/>
            <person name="Norton S."/>
            <person name="O'Carroll I.P."/>
            <person name="Paulsen I."/>
            <person name="Raulfs E.C."/>
            <person name="Roemer R."/>
            <person name="Rosser J."/>
            <person name="Segura D."/>
            <person name="Slater S."/>
            <person name="Stricklin S.L."/>
            <person name="Studholme D.J."/>
            <person name="Sun J."/>
            <person name="Viana C.J."/>
            <person name="Wallin E."/>
            <person name="Wang B."/>
            <person name="Wheeler C."/>
            <person name="Zhu H."/>
            <person name="Dean D.R."/>
            <person name="Dixon R."/>
            <person name="Wood D."/>
        </authorList>
    </citation>
    <scope>NUCLEOTIDE SEQUENCE [LARGE SCALE GENOMIC DNA]</scope>
    <source>
        <strain evidence="4">DJ / ATCC BAA-1303</strain>
    </source>
</reference>
<keyword evidence="2" id="KW-0540">Nuclease</keyword>
<comment type="similarity">
    <text evidence="2">Belongs to the CRISPR-associated protein Cas5 family. Subtype I-C/Dvulg subfamily.</text>
</comment>
<keyword evidence="1 2" id="KW-0051">Antiviral defense</keyword>
<dbReference type="OrthoDB" id="5621871at2"/>
<dbReference type="GeneID" id="88186242"/>
<dbReference type="RefSeq" id="WP_012701709.1">
    <property type="nucleotide sequence ID" value="NC_012560.1"/>
</dbReference>